<gene>
    <name evidence="6" type="ORF">HGQ17_07805</name>
</gene>
<dbReference type="GO" id="GO:0046872">
    <property type="term" value="F:metal ion binding"/>
    <property type="evidence" value="ECO:0007669"/>
    <property type="project" value="UniProtKB-KW"/>
</dbReference>
<evidence type="ECO:0000313" key="6">
    <source>
        <dbReference type="EMBL" id="NLS09908.1"/>
    </source>
</evidence>
<dbReference type="Gene3D" id="3.40.190.10">
    <property type="entry name" value="Periplasmic binding protein-like II"/>
    <property type="match status" value="2"/>
</dbReference>
<dbReference type="RefSeq" id="WP_168887392.1">
    <property type="nucleotide sequence ID" value="NZ_JABAHY010000006.1"/>
</dbReference>
<feature type="binding site" evidence="4">
    <location>
        <position position="234"/>
    </location>
    <ligand>
        <name>Fe cation</name>
        <dbReference type="ChEBI" id="CHEBI:24875"/>
    </ligand>
</feature>
<organism evidence="6 7">
    <name type="scientific">Nesterenkonia sedimenti</name>
    <dbReference type="NCBI Taxonomy" id="1463632"/>
    <lineage>
        <taxon>Bacteria</taxon>
        <taxon>Bacillati</taxon>
        <taxon>Actinomycetota</taxon>
        <taxon>Actinomycetes</taxon>
        <taxon>Micrococcales</taxon>
        <taxon>Micrococcaceae</taxon>
        <taxon>Nesterenkonia</taxon>
    </lineage>
</organism>
<feature type="chain" id="PRO_5039115435" evidence="5">
    <location>
        <begin position="27"/>
        <end position="348"/>
    </location>
</feature>
<comment type="similarity">
    <text evidence="1">Belongs to the bacterial solute-binding protein 1 family.</text>
</comment>
<keyword evidence="7" id="KW-1185">Reference proteome</keyword>
<evidence type="ECO:0000256" key="3">
    <source>
        <dbReference type="ARBA" id="ARBA00022729"/>
    </source>
</evidence>
<dbReference type="PIRSF" id="PIRSF002825">
    <property type="entry name" value="CfbpA"/>
    <property type="match status" value="1"/>
</dbReference>
<evidence type="ECO:0000313" key="7">
    <source>
        <dbReference type="Proteomes" id="UP000523139"/>
    </source>
</evidence>
<feature type="binding site" evidence="4">
    <location>
        <position position="233"/>
    </location>
    <ligand>
        <name>Fe cation</name>
        <dbReference type="ChEBI" id="CHEBI:24875"/>
    </ligand>
</feature>
<dbReference type="Proteomes" id="UP000523139">
    <property type="component" value="Unassembled WGS sequence"/>
</dbReference>
<feature type="signal peptide" evidence="5">
    <location>
        <begin position="1"/>
        <end position="26"/>
    </location>
</feature>
<evidence type="ECO:0000256" key="4">
    <source>
        <dbReference type="PIRSR" id="PIRSR002825-1"/>
    </source>
</evidence>
<dbReference type="GO" id="GO:0006826">
    <property type="term" value="P:iron ion transport"/>
    <property type="evidence" value="ECO:0007669"/>
    <property type="project" value="UniProtKB-KW"/>
</dbReference>
<keyword evidence="4" id="KW-0408">Iron</keyword>
<name>A0A7X8YDP3_9MICC</name>
<dbReference type="PROSITE" id="PS51257">
    <property type="entry name" value="PROKAR_LIPOPROTEIN"/>
    <property type="match status" value="1"/>
</dbReference>
<dbReference type="InterPro" id="IPR026045">
    <property type="entry name" value="Ferric-bd"/>
</dbReference>
<evidence type="ECO:0000256" key="2">
    <source>
        <dbReference type="ARBA" id="ARBA00022496"/>
    </source>
</evidence>
<keyword evidence="4" id="KW-0479">Metal-binding</keyword>
<dbReference type="PANTHER" id="PTHR30006">
    <property type="entry name" value="THIAMINE-BINDING PERIPLASMIC PROTEIN-RELATED"/>
    <property type="match status" value="1"/>
</dbReference>
<reference evidence="6 7" key="1">
    <citation type="submission" date="2020-04" db="EMBL/GenBank/DDBJ databases">
        <title>Nesterenkonia sp. nov., isolated from marine sediment.</title>
        <authorList>
            <person name="Zhang G."/>
        </authorList>
    </citation>
    <scope>NUCLEOTIDE SEQUENCE [LARGE SCALE GENOMIC DNA]</scope>
    <source>
        <strain evidence="6 7">MY13</strain>
    </source>
</reference>
<proteinExistence type="inferred from homology"/>
<dbReference type="EMBL" id="JABAHY010000006">
    <property type="protein sequence ID" value="NLS09908.1"/>
    <property type="molecule type" value="Genomic_DNA"/>
</dbReference>
<dbReference type="PANTHER" id="PTHR30006:SF15">
    <property type="entry name" value="IRON-UTILIZATION PERIPLASMIC PROTEIN"/>
    <property type="match status" value="1"/>
</dbReference>
<comment type="caution">
    <text evidence="6">The sequence shown here is derived from an EMBL/GenBank/DDBJ whole genome shotgun (WGS) entry which is preliminary data.</text>
</comment>
<dbReference type="AlphaFoldDB" id="A0A7X8YDP3"/>
<evidence type="ECO:0000256" key="5">
    <source>
        <dbReference type="SAM" id="SignalP"/>
    </source>
</evidence>
<evidence type="ECO:0000256" key="1">
    <source>
        <dbReference type="ARBA" id="ARBA00008520"/>
    </source>
</evidence>
<keyword evidence="3 5" id="KW-0732">Signal</keyword>
<dbReference type="Pfam" id="PF13343">
    <property type="entry name" value="SBP_bac_6"/>
    <property type="match status" value="1"/>
</dbReference>
<sequence length="348" mass="37985">MAKVAVEKKWTLSSACAAMISLPALAACGATATQGDDDDALTVYSGRSEGNVEELFEQFEEDTGIELDVRYGDSAELTSQILEEGEATPADVYFTLEVGGINALNDQGYIATLPDHILEMVPESFQVPDGSWVGTAARARVIGYNPENISVDDLPESAYELTEPEWEGRLGIAPSNSSFQAFLSGFRALEGDEATQQWLNDIAANDPEIFDNNRAIIEGIEQGVVDVGLVNHYYHIRQIEEDGEENVDWDTHYVTGGDPIGIPVIAGISVLEGSQMQEEAHELIEFLLSEEAQQYFADETHEYPVVDGIESQHDELVPLGELGTPPVELAEVADMERTLEMLRDAGLL</sequence>
<dbReference type="GO" id="GO:0030288">
    <property type="term" value="C:outer membrane-bounded periplasmic space"/>
    <property type="evidence" value="ECO:0007669"/>
    <property type="project" value="TreeGrafter"/>
</dbReference>
<keyword evidence="2" id="KW-0410">Iron transport</keyword>
<protein>
    <submittedName>
        <fullName evidence="6">Extracellular solute-binding protein</fullName>
    </submittedName>
</protein>
<accession>A0A7X8YDP3</accession>
<keyword evidence="2" id="KW-0406">Ion transport</keyword>
<keyword evidence="2" id="KW-0813">Transport</keyword>
<dbReference type="SUPFAM" id="SSF53850">
    <property type="entry name" value="Periplasmic binding protein-like II"/>
    <property type="match status" value="1"/>
</dbReference>